<dbReference type="EMBL" id="JBHTEK010000003">
    <property type="protein sequence ID" value="MFC7670671.1"/>
    <property type="molecule type" value="Genomic_DNA"/>
</dbReference>
<protein>
    <submittedName>
        <fullName evidence="2">T9SS type A sorting domain-containing protein</fullName>
    </submittedName>
</protein>
<dbReference type="Pfam" id="PF18962">
    <property type="entry name" value="Por_Secre_tail"/>
    <property type="match status" value="1"/>
</dbReference>
<organism evidence="2 3">
    <name type="scientific">Hymenobacter humi</name>
    <dbReference type="NCBI Taxonomy" id="1411620"/>
    <lineage>
        <taxon>Bacteria</taxon>
        <taxon>Pseudomonadati</taxon>
        <taxon>Bacteroidota</taxon>
        <taxon>Cytophagia</taxon>
        <taxon>Cytophagales</taxon>
        <taxon>Hymenobacteraceae</taxon>
        <taxon>Hymenobacter</taxon>
    </lineage>
</organism>
<name>A0ABW2UE06_9BACT</name>
<accession>A0ABW2UE06</accession>
<feature type="domain" description="Secretion system C-terminal sorting" evidence="1">
    <location>
        <begin position="45"/>
        <end position="121"/>
    </location>
</feature>
<evidence type="ECO:0000313" key="3">
    <source>
        <dbReference type="Proteomes" id="UP001596513"/>
    </source>
</evidence>
<dbReference type="NCBIfam" id="TIGR04183">
    <property type="entry name" value="Por_Secre_tail"/>
    <property type="match status" value="1"/>
</dbReference>
<gene>
    <name evidence="2" type="ORF">ACFQT0_27280</name>
</gene>
<comment type="caution">
    <text evidence="2">The sequence shown here is derived from an EMBL/GenBank/DDBJ whole genome shotgun (WGS) entry which is preliminary data.</text>
</comment>
<keyword evidence="3" id="KW-1185">Reference proteome</keyword>
<evidence type="ECO:0000313" key="2">
    <source>
        <dbReference type="EMBL" id="MFC7670671.1"/>
    </source>
</evidence>
<dbReference type="Proteomes" id="UP001596513">
    <property type="component" value="Unassembled WGS sequence"/>
</dbReference>
<reference evidence="3" key="1">
    <citation type="journal article" date="2019" name="Int. J. Syst. Evol. Microbiol.">
        <title>The Global Catalogue of Microorganisms (GCM) 10K type strain sequencing project: providing services to taxonomists for standard genome sequencing and annotation.</title>
        <authorList>
            <consortium name="The Broad Institute Genomics Platform"/>
            <consortium name="The Broad Institute Genome Sequencing Center for Infectious Disease"/>
            <person name="Wu L."/>
            <person name="Ma J."/>
        </authorList>
    </citation>
    <scope>NUCLEOTIDE SEQUENCE [LARGE SCALE GENOMIC DNA]</scope>
    <source>
        <strain evidence="3">JCM 19635</strain>
    </source>
</reference>
<dbReference type="InterPro" id="IPR026444">
    <property type="entry name" value="Secre_tail"/>
</dbReference>
<sequence>MNTTAYYYAVVAQADGDSLVTSPIWYTRRLITATTPGAQELALAVFPNPTAGTATLSYFLPAGSTVRAEVYDAVGRRVVSLANGERQAAGPHTLAVPALRPGLYHVRLTYEGRTAYRKLLVE</sequence>
<evidence type="ECO:0000259" key="1">
    <source>
        <dbReference type="Pfam" id="PF18962"/>
    </source>
</evidence>
<dbReference type="RefSeq" id="WP_380206375.1">
    <property type="nucleotide sequence ID" value="NZ_JBHTEK010000003.1"/>
</dbReference>
<proteinExistence type="predicted"/>